<gene>
    <name evidence="3" type="ORF">BJ508DRAFT_379474</name>
</gene>
<dbReference type="InterPro" id="IPR023631">
    <property type="entry name" value="Amidase_dom"/>
</dbReference>
<dbReference type="InterPro" id="IPR020556">
    <property type="entry name" value="Amidase_CS"/>
</dbReference>
<sequence>MAHFAPEPLSIPADEITYQRTPMSNPVLSGLALGVAATAISYAPPLQRILYNNAQFSTLRQVVKHNSVFAQVTPRFDPTVIPASPTGGYNADPTPGVSALSDRNGNLTCADYIEAYTTGRTTPTEVAERLLNLIEGDEKHRLAFILLDKEVYLKAAAESTERYRTGRQIEGGLDGVPFVVKDEVGTADTPLMFGTNKVQDVPKETAFCVQALLNKGACLVGKTNMHEMGLDTTGLNITHGTPFNPHSAAHYTGGSSSGSAYCVGAGLVPFAVAADGGGSIRIPASYCGVWGLKGSHGRVSERPTPSIAPSVGVVGPIAGSVEDLSLVWRVMAERDEHNSVQRLFPSPTTHTAEDRPRKIGIFEPWVRDCVPEVKAVFDKAVAYLTGECGYERVDIAIPYLDKAGLAHALTILTDISEFPLAEGTALSAPNRLLYAVANQVNTADLLAAQRIRAVLMGHFQRLFQQHPGLVVLSPTTPGLVPRRDAGVQKGGWGVSNSDRSVESMRYVFLANLLGLPGVAGVAGWAGDGGEEVPVGVMGVGEWGYEEDVLEVGRGLEGMGEVRRRGMGGLV</sequence>
<accession>A0A3N4HV23</accession>
<dbReference type="PROSITE" id="PS00571">
    <property type="entry name" value="AMIDASES"/>
    <property type="match status" value="1"/>
</dbReference>
<dbReference type="STRING" id="1160509.A0A3N4HV23"/>
<dbReference type="PANTHER" id="PTHR11895:SF67">
    <property type="entry name" value="AMIDASE DOMAIN-CONTAINING PROTEIN"/>
    <property type="match status" value="1"/>
</dbReference>
<reference evidence="3 4" key="1">
    <citation type="journal article" date="2018" name="Nat. Ecol. Evol.">
        <title>Pezizomycetes genomes reveal the molecular basis of ectomycorrhizal truffle lifestyle.</title>
        <authorList>
            <person name="Murat C."/>
            <person name="Payen T."/>
            <person name="Noel B."/>
            <person name="Kuo A."/>
            <person name="Morin E."/>
            <person name="Chen J."/>
            <person name="Kohler A."/>
            <person name="Krizsan K."/>
            <person name="Balestrini R."/>
            <person name="Da Silva C."/>
            <person name="Montanini B."/>
            <person name="Hainaut M."/>
            <person name="Levati E."/>
            <person name="Barry K.W."/>
            <person name="Belfiori B."/>
            <person name="Cichocki N."/>
            <person name="Clum A."/>
            <person name="Dockter R.B."/>
            <person name="Fauchery L."/>
            <person name="Guy J."/>
            <person name="Iotti M."/>
            <person name="Le Tacon F."/>
            <person name="Lindquist E.A."/>
            <person name="Lipzen A."/>
            <person name="Malagnac F."/>
            <person name="Mello A."/>
            <person name="Molinier V."/>
            <person name="Miyauchi S."/>
            <person name="Poulain J."/>
            <person name="Riccioni C."/>
            <person name="Rubini A."/>
            <person name="Sitrit Y."/>
            <person name="Splivallo R."/>
            <person name="Traeger S."/>
            <person name="Wang M."/>
            <person name="Zifcakova L."/>
            <person name="Wipf D."/>
            <person name="Zambonelli A."/>
            <person name="Paolocci F."/>
            <person name="Nowrousian M."/>
            <person name="Ottonello S."/>
            <person name="Baldrian P."/>
            <person name="Spatafora J.W."/>
            <person name="Henrissat B."/>
            <person name="Nagy L.G."/>
            <person name="Aury J.M."/>
            <person name="Wincker P."/>
            <person name="Grigoriev I.V."/>
            <person name="Bonfante P."/>
            <person name="Martin F.M."/>
        </authorList>
    </citation>
    <scope>NUCLEOTIDE SEQUENCE [LARGE SCALE GENOMIC DNA]</scope>
    <source>
        <strain evidence="3 4">RN42</strain>
    </source>
</reference>
<dbReference type="Gene3D" id="3.90.1300.10">
    <property type="entry name" value="Amidase signature (AS) domain"/>
    <property type="match status" value="1"/>
</dbReference>
<dbReference type="AlphaFoldDB" id="A0A3N4HV23"/>
<dbReference type="OrthoDB" id="421993at2759"/>
<comment type="similarity">
    <text evidence="1">Belongs to the amidase family.</text>
</comment>
<dbReference type="PANTHER" id="PTHR11895">
    <property type="entry name" value="TRANSAMIDASE"/>
    <property type="match status" value="1"/>
</dbReference>
<dbReference type="InterPro" id="IPR036928">
    <property type="entry name" value="AS_sf"/>
</dbReference>
<dbReference type="GO" id="GO:0003824">
    <property type="term" value="F:catalytic activity"/>
    <property type="evidence" value="ECO:0007669"/>
    <property type="project" value="InterPro"/>
</dbReference>
<evidence type="ECO:0000313" key="3">
    <source>
        <dbReference type="EMBL" id="RPA76378.1"/>
    </source>
</evidence>
<keyword evidence="4" id="KW-1185">Reference proteome</keyword>
<dbReference type="EMBL" id="ML119745">
    <property type="protein sequence ID" value="RPA76378.1"/>
    <property type="molecule type" value="Genomic_DNA"/>
</dbReference>
<dbReference type="InterPro" id="IPR000120">
    <property type="entry name" value="Amidase"/>
</dbReference>
<name>A0A3N4HV23_ASCIM</name>
<evidence type="ECO:0000313" key="4">
    <source>
        <dbReference type="Proteomes" id="UP000275078"/>
    </source>
</evidence>
<evidence type="ECO:0000259" key="2">
    <source>
        <dbReference type="Pfam" id="PF01425"/>
    </source>
</evidence>
<feature type="domain" description="Amidase" evidence="2">
    <location>
        <begin position="128"/>
        <end position="549"/>
    </location>
</feature>
<evidence type="ECO:0000256" key="1">
    <source>
        <dbReference type="ARBA" id="ARBA00009199"/>
    </source>
</evidence>
<protein>
    <submittedName>
        <fullName evidence="3">Amidase signature enzyme</fullName>
    </submittedName>
</protein>
<dbReference type="Proteomes" id="UP000275078">
    <property type="component" value="Unassembled WGS sequence"/>
</dbReference>
<dbReference type="SUPFAM" id="SSF75304">
    <property type="entry name" value="Amidase signature (AS) enzymes"/>
    <property type="match status" value="1"/>
</dbReference>
<dbReference type="Pfam" id="PF01425">
    <property type="entry name" value="Amidase"/>
    <property type="match status" value="1"/>
</dbReference>
<organism evidence="3 4">
    <name type="scientific">Ascobolus immersus RN42</name>
    <dbReference type="NCBI Taxonomy" id="1160509"/>
    <lineage>
        <taxon>Eukaryota</taxon>
        <taxon>Fungi</taxon>
        <taxon>Dikarya</taxon>
        <taxon>Ascomycota</taxon>
        <taxon>Pezizomycotina</taxon>
        <taxon>Pezizomycetes</taxon>
        <taxon>Pezizales</taxon>
        <taxon>Ascobolaceae</taxon>
        <taxon>Ascobolus</taxon>
    </lineage>
</organism>
<proteinExistence type="inferred from homology"/>